<organism evidence="2">
    <name type="scientific">uncultured Bacillota bacterium</name>
    <dbReference type="NCBI Taxonomy" id="344338"/>
    <lineage>
        <taxon>Bacteria</taxon>
        <taxon>Bacillati</taxon>
        <taxon>Bacillota</taxon>
        <taxon>environmental samples</taxon>
    </lineage>
</organism>
<name>A0A650EN35_9FIRM</name>
<proteinExistence type="predicted"/>
<dbReference type="AlphaFoldDB" id="A0A650EN35"/>
<accession>A0A650EN35</accession>
<dbReference type="Pfam" id="PF18765">
    <property type="entry name" value="Polbeta"/>
    <property type="match status" value="1"/>
</dbReference>
<dbReference type="CDD" id="cd05403">
    <property type="entry name" value="NT_KNTase_like"/>
    <property type="match status" value="1"/>
</dbReference>
<dbReference type="EMBL" id="MN577573">
    <property type="protein sequence ID" value="QGT51073.1"/>
    <property type="molecule type" value="Genomic_DNA"/>
</dbReference>
<dbReference type="Gene3D" id="3.30.460.10">
    <property type="entry name" value="Beta Polymerase, domain 2"/>
    <property type="match status" value="1"/>
</dbReference>
<dbReference type="PANTHER" id="PTHR43852:SF3">
    <property type="entry name" value="NUCLEOTIDYLTRANSFERASE"/>
    <property type="match status" value="1"/>
</dbReference>
<gene>
    <name evidence="2" type="ORF">Firmicute1046_1490</name>
</gene>
<protein>
    <recommendedName>
        <fullName evidence="1">Polymerase beta nucleotidyltransferase domain-containing protein</fullName>
    </recommendedName>
</protein>
<dbReference type="InterPro" id="IPR041633">
    <property type="entry name" value="Polbeta"/>
</dbReference>
<dbReference type="PANTHER" id="PTHR43852">
    <property type="entry name" value="NUCLEOTIDYLTRANSFERASE"/>
    <property type="match status" value="1"/>
</dbReference>
<evidence type="ECO:0000313" key="2">
    <source>
        <dbReference type="EMBL" id="QGT51073.1"/>
    </source>
</evidence>
<dbReference type="SUPFAM" id="SSF81301">
    <property type="entry name" value="Nucleotidyltransferase"/>
    <property type="match status" value="1"/>
</dbReference>
<dbReference type="InterPro" id="IPR052930">
    <property type="entry name" value="TA_antitoxin_MntA"/>
</dbReference>
<sequence length="100" mass="11122">MCDKIYTIDDIKSALKPVFTSYNINKAVLFGSYVKGLANEKSDVDLLLDSGLKGLKFVGLIEDVRTALDKEVDVFDVAHIIPNSKISNEINKDGVLIYER</sequence>
<dbReference type="InterPro" id="IPR043519">
    <property type="entry name" value="NT_sf"/>
</dbReference>
<feature type="domain" description="Polymerase beta nucleotidyltransferase" evidence="1">
    <location>
        <begin position="15"/>
        <end position="100"/>
    </location>
</feature>
<reference evidence="2" key="1">
    <citation type="journal article" date="2020" name="J. ISSAAS">
        <title>Lactobacilli and other gastrointestinal microbiota of Peromyscus leucopus, reservoir host for agents of Lyme disease and other zoonoses in North America.</title>
        <authorList>
            <person name="Milovic A."/>
            <person name="Bassam K."/>
            <person name="Shao H."/>
            <person name="Chatzistamou I."/>
            <person name="Tufts D.M."/>
            <person name="Diuk-Wasser M."/>
            <person name="Barbour A.G."/>
        </authorList>
    </citation>
    <scope>NUCLEOTIDE SEQUENCE</scope>
    <source>
        <strain evidence="2">LL40</strain>
    </source>
</reference>
<evidence type="ECO:0000259" key="1">
    <source>
        <dbReference type="Pfam" id="PF18765"/>
    </source>
</evidence>